<sequence length="407" mass="45085">MGDRRVKIFAGAPSSASLTCDEGDLLKDFIPAFRRYVGRPPSESASQAPGTAPLSAERPSWREIPLQERRTATKPISRRHDPAPVRDKAHEVIHGNSWVDDVSALSATFSSPKESFKGKKRKSTEDEAQKNFLEHSFALHEDLKSSQIVGEPIDETTADLDTAGVTLTSFLTSASSLAETSFVSNISASGIDEHDKSHVTFQQISFPARITNLKDLPKADHILHIAPQTITANLVVGIIRISPARTVRTKRGRGREMDIVELLVGDDTYTPFSITFWLVPDGGQRPTDKRDQSIQNREPLREALDRLRIQDVVLLQSVALHAFQGKVHGQSLSHRITRNETRVNLLVRGGEEVVDVGKVEKVQRVVEWVGQFVAPAARPVKAPSVKAQGADDRRRVRYIEELPPDTQ</sequence>
<accession>A0ABQ9NZ36</accession>
<feature type="region of interest" description="Disordered" evidence="1">
    <location>
        <begin position="37"/>
        <end position="68"/>
    </location>
</feature>
<keyword evidence="3" id="KW-1185">Reference proteome</keyword>
<evidence type="ECO:0000313" key="3">
    <source>
        <dbReference type="Proteomes" id="UP001172684"/>
    </source>
</evidence>
<evidence type="ECO:0000256" key="1">
    <source>
        <dbReference type="SAM" id="MobiDB-lite"/>
    </source>
</evidence>
<feature type="compositionally biased region" description="Basic and acidic residues" evidence="1">
    <location>
        <begin position="59"/>
        <end position="68"/>
    </location>
</feature>
<gene>
    <name evidence="2" type="ORF">H2201_003254</name>
</gene>
<protein>
    <submittedName>
        <fullName evidence="2">Uncharacterized protein</fullName>
    </submittedName>
</protein>
<name>A0ABQ9NZ36_9PEZI</name>
<organism evidence="2 3">
    <name type="scientific">Coniosporium apollinis</name>
    <dbReference type="NCBI Taxonomy" id="61459"/>
    <lineage>
        <taxon>Eukaryota</taxon>
        <taxon>Fungi</taxon>
        <taxon>Dikarya</taxon>
        <taxon>Ascomycota</taxon>
        <taxon>Pezizomycotina</taxon>
        <taxon>Dothideomycetes</taxon>
        <taxon>Dothideomycetes incertae sedis</taxon>
        <taxon>Coniosporium</taxon>
    </lineage>
</organism>
<evidence type="ECO:0000313" key="2">
    <source>
        <dbReference type="EMBL" id="KAJ9666595.1"/>
    </source>
</evidence>
<proteinExistence type="predicted"/>
<dbReference type="EMBL" id="JAPDRL010000018">
    <property type="protein sequence ID" value="KAJ9666595.1"/>
    <property type="molecule type" value="Genomic_DNA"/>
</dbReference>
<comment type="caution">
    <text evidence="2">The sequence shown here is derived from an EMBL/GenBank/DDBJ whole genome shotgun (WGS) entry which is preliminary data.</text>
</comment>
<dbReference type="Proteomes" id="UP001172684">
    <property type="component" value="Unassembled WGS sequence"/>
</dbReference>
<reference evidence="2" key="1">
    <citation type="submission" date="2022-10" db="EMBL/GenBank/DDBJ databases">
        <title>Culturing micro-colonial fungi from biological soil crusts in the Mojave desert and describing Neophaeococcomyces mojavensis, and introducing the new genera and species Taxawa tesnikishii.</title>
        <authorList>
            <person name="Kurbessoian T."/>
            <person name="Stajich J.E."/>
        </authorList>
    </citation>
    <scope>NUCLEOTIDE SEQUENCE</scope>
    <source>
        <strain evidence="2">TK_1</strain>
    </source>
</reference>